<feature type="transmembrane region" description="Helical" evidence="2">
    <location>
        <begin position="20"/>
        <end position="39"/>
    </location>
</feature>
<dbReference type="AlphaFoldDB" id="A0A3Q9QYC0"/>
<keyword evidence="1 2" id="KW-0472">Membrane</keyword>
<proteinExistence type="predicted"/>
<dbReference type="OrthoDB" id="2065033at2"/>
<dbReference type="PIRSF" id="PIRSF038973">
    <property type="entry name" value="SpoIIM"/>
    <property type="match status" value="1"/>
</dbReference>
<dbReference type="Proteomes" id="UP000282892">
    <property type="component" value="Chromosome"/>
</dbReference>
<keyword evidence="1" id="KW-1003">Cell membrane</keyword>
<dbReference type="InterPro" id="IPR002798">
    <property type="entry name" value="SpoIIM-like"/>
</dbReference>
<gene>
    <name evidence="3" type="primary">spoIIM</name>
    <name evidence="3" type="ORF">CHR53_19230</name>
</gene>
<dbReference type="RefSeq" id="WP_066385196.1">
    <property type="nucleotide sequence ID" value="NZ_CP022572.1"/>
</dbReference>
<organism evidence="3 4">
    <name type="scientific">Neobacillus mesonae</name>
    <dbReference type="NCBI Taxonomy" id="1193713"/>
    <lineage>
        <taxon>Bacteria</taxon>
        <taxon>Bacillati</taxon>
        <taxon>Bacillota</taxon>
        <taxon>Bacilli</taxon>
        <taxon>Bacillales</taxon>
        <taxon>Bacillaceae</taxon>
        <taxon>Neobacillus</taxon>
    </lineage>
</organism>
<evidence type="ECO:0000256" key="1">
    <source>
        <dbReference type="PIRNR" id="PIRNR038973"/>
    </source>
</evidence>
<dbReference type="GO" id="GO:0030435">
    <property type="term" value="P:sporulation resulting in formation of a cellular spore"/>
    <property type="evidence" value="ECO:0007669"/>
    <property type="project" value="UniProtKB-KW"/>
</dbReference>
<feature type="transmembrane region" description="Helical" evidence="2">
    <location>
        <begin position="83"/>
        <end position="106"/>
    </location>
</feature>
<keyword evidence="1" id="KW-0749">Sporulation</keyword>
<sequence length="215" mass="24043">MKKRLFQSNVAAYFREHSSIFLFIVVLFLMGVIFGAIVVNSMSYTQKEDLFYYLSQFFGQVSDGKVAEQNDLFAQSFFHNSKFIGLIWILGISIIGLPVILILLFVKGMVVGFTVGFLVSQMGWKGFMLAFVSILPQNLIIIPVFIIMAALSVIISLKMIKKQFMKKFAQPVMPLFKGYIFALIAAVVFISAASGVEAYLSPWLMKTIISSSGLK</sequence>
<protein>
    <recommendedName>
        <fullName evidence="1">Stage II sporulation protein M</fullName>
    </recommendedName>
</protein>
<dbReference type="STRING" id="1193713.GCA_001636315_00678"/>
<evidence type="ECO:0000313" key="3">
    <source>
        <dbReference type="EMBL" id="AZU63220.1"/>
    </source>
</evidence>
<dbReference type="KEGG" id="nmk:CHR53_19230"/>
<comment type="subunit">
    <text evidence="1">Component of the MPD complex composed of SpoIIM, SpoIIP and SpoIID.</text>
</comment>
<keyword evidence="1 2" id="KW-0812">Transmembrane</keyword>
<dbReference type="NCBIfam" id="TIGR02831">
    <property type="entry name" value="spo_II_M"/>
    <property type="match status" value="1"/>
</dbReference>
<feature type="transmembrane region" description="Helical" evidence="2">
    <location>
        <begin position="140"/>
        <end position="157"/>
    </location>
</feature>
<accession>A0A3Q9QYC0</accession>
<evidence type="ECO:0000313" key="4">
    <source>
        <dbReference type="Proteomes" id="UP000282892"/>
    </source>
</evidence>
<reference evidence="3 4" key="1">
    <citation type="submission" date="2017-07" db="EMBL/GenBank/DDBJ databases">
        <title>The complete genome sequence of Bacillus mesonae strain H20-5, an efficient strain improving plant abiotic stress resistance.</title>
        <authorList>
            <person name="Kim S.Y."/>
            <person name="Song H."/>
            <person name="Sang M.K."/>
            <person name="Weon H.-Y."/>
            <person name="Song J."/>
        </authorList>
    </citation>
    <scope>NUCLEOTIDE SEQUENCE [LARGE SCALE GENOMIC DNA]</scope>
    <source>
        <strain evidence="3 4">H20-5</strain>
    </source>
</reference>
<dbReference type="GO" id="GO:0005886">
    <property type="term" value="C:plasma membrane"/>
    <property type="evidence" value="ECO:0007669"/>
    <property type="project" value="UniProtKB-SubCell"/>
</dbReference>
<name>A0A3Q9QYC0_9BACI</name>
<comment type="function">
    <text evidence="1">Required for complete septum migration and engulfment of the forespore compartment during sporulation. Required for stabilizing and recruiting of SpoIIP to the septal membrane.</text>
</comment>
<dbReference type="EMBL" id="CP022572">
    <property type="protein sequence ID" value="AZU63220.1"/>
    <property type="molecule type" value="Genomic_DNA"/>
</dbReference>
<keyword evidence="4" id="KW-1185">Reference proteome</keyword>
<feature type="transmembrane region" description="Helical" evidence="2">
    <location>
        <begin position="113"/>
        <end position="134"/>
    </location>
</feature>
<dbReference type="Pfam" id="PF01944">
    <property type="entry name" value="SpoIIM"/>
    <property type="match status" value="1"/>
</dbReference>
<comment type="subcellular location">
    <subcellularLocation>
        <location evidence="1">Cell membrane</location>
        <topology evidence="1">Multi-pass membrane protein</topology>
    </subcellularLocation>
    <text evidence="1">Localizes to the sporulation septum and to the second division site within the mother cell. Before the start of engulfment localizes to the septal midpoint, then spreads throughout the septum prior to becoming enriched at the leading edge of the engulfing membrane, where it remains until the completion of membrane migration. Some remain partially trapped at the septum during engulfment and upon completion of engulfment become dispersed in the outer forespore membrane. Localization of the MPD complex to the septal membrane is dependent on SpoIIB.</text>
</comment>
<feature type="transmembrane region" description="Helical" evidence="2">
    <location>
        <begin position="178"/>
        <end position="196"/>
    </location>
</feature>
<evidence type="ECO:0000256" key="2">
    <source>
        <dbReference type="SAM" id="Phobius"/>
    </source>
</evidence>
<keyword evidence="2" id="KW-1133">Transmembrane helix</keyword>
<dbReference type="InterPro" id="IPR014196">
    <property type="entry name" value="SpoIIM"/>
</dbReference>